<proteinExistence type="predicted"/>
<dbReference type="EMBL" id="JADYXP020000001">
    <property type="protein sequence ID" value="KAL0133074.1"/>
    <property type="molecule type" value="Genomic_DNA"/>
</dbReference>
<comment type="caution">
    <text evidence="2">The sequence shown here is derived from an EMBL/GenBank/DDBJ whole genome shotgun (WGS) entry which is preliminary data.</text>
</comment>
<feature type="region of interest" description="Disordered" evidence="1">
    <location>
        <begin position="16"/>
        <end position="94"/>
    </location>
</feature>
<evidence type="ECO:0000313" key="3">
    <source>
        <dbReference type="Proteomes" id="UP001430953"/>
    </source>
</evidence>
<reference evidence="2 3" key="1">
    <citation type="submission" date="2023-03" db="EMBL/GenBank/DDBJ databases">
        <title>High recombination rates correlate with genetic variation in Cardiocondyla obscurior ants.</title>
        <authorList>
            <person name="Errbii M."/>
        </authorList>
    </citation>
    <scope>NUCLEOTIDE SEQUENCE [LARGE SCALE GENOMIC DNA]</scope>
    <source>
        <strain evidence="2">Alpha-2009</strain>
        <tissue evidence="2">Whole body</tissue>
    </source>
</reference>
<evidence type="ECO:0000313" key="2">
    <source>
        <dbReference type="EMBL" id="KAL0133074.1"/>
    </source>
</evidence>
<organism evidence="2 3">
    <name type="scientific">Cardiocondyla obscurior</name>
    <dbReference type="NCBI Taxonomy" id="286306"/>
    <lineage>
        <taxon>Eukaryota</taxon>
        <taxon>Metazoa</taxon>
        <taxon>Ecdysozoa</taxon>
        <taxon>Arthropoda</taxon>
        <taxon>Hexapoda</taxon>
        <taxon>Insecta</taxon>
        <taxon>Pterygota</taxon>
        <taxon>Neoptera</taxon>
        <taxon>Endopterygota</taxon>
        <taxon>Hymenoptera</taxon>
        <taxon>Apocrita</taxon>
        <taxon>Aculeata</taxon>
        <taxon>Formicoidea</taxon>
        <taxon>Formicidae</taxon>
        <taxon>Myrmicinae</taxon>
        <taxon>Cardiocondyla</taxon>
    </lineage>
</organism>
<protein>
    <recommendedName>
        <fullName evidence="4">Ribosomal protein L2</fullName>
    </recommendedName>
</protein>
<sequence>MNPRAARSIIEAPITSRRSLERNRENNKRTGGVGIGRFYRSRGHSEGKPSICGRDKRRGGREKNATTKTPAAEPRGQPVNHGAAGPFATRNACL</sequence>
<evidence type="ECO:0000256" key="1">
    <source>
        <dbReference type="SAM" id="MobiDB-lite"/>
    </source>
</evidence>
<gene>
    <name evidence="2" type="ORF">PUN28_000677</name>
</gene>
<feature type="compositionally biased region" description="Basic and acidic residues" evidence="1">
    <location>
        <begin position="18"/>
        <end position="28"/>
    </location>
</feature>
<accession>A0AAW2H0P6</accession>
<dbReference type="Proteomes" id="UP001430953">
    <property type="component" value="Unassembled WGS sequence"/>
</dbReference>
<dbReference type="AlphaFoldDB" id="A0AAW2H0P6"/>
<keyword evidence="3" id="KW-1185">Reference proteome</keyword>
<evidence type="ECO:0008006" key="4">
    <source>
        <dbReference type="Google" id="ProtNLM"/>
    </source>
</evidence>
<name>A0AAW2H0P6_9HYME</name>